<dbReference type="InterPro" id="IPR007391">
    <property type="entry name" value="Vancomycin_resist_VanW"/>
</dbReference>
<gene>
    <name evidence="1" type="primary">vanW</name>
    <name evidence="1" type="ORF">BBEV_2139</name>
</gene>
<reference evidence="1 2" key="1">
    <citation type="submission" date="2015-08" db="EMBL/GenBank/DDBJ databases">
        <title>The complete genome sequence of Bacillus beveridgei MLTeJB.</title>
        <authorList>
            <person name="Hanson T.E."/>
            <person name="Mesa C."/>
            <person name="Basesman S.M."/>
            <person name="Oremland R.S."/>
        </authorList>
    </citation>
    <scope>NUCLEOTIDE SEQUENCE [LARGE SCALE GENOMIC DNA]</scope>
    <source>
        <strain evidence="1 2">MLTeJB</strain>
    </source>
</reference>
<accession>A0A1D7QWV4</accession>
<dbReference type="Proteomes" id="UP000094463">
    <property type="component" value="Chromosome"/>
</dbReference>
<keyword evidence="2" id="KW-1185">Reference proteome</keyword>
<name>A0A1D7QWV4_9BACI</name>
<dbReference type="PANTHER" id="PTHR35788">
    <property type="entry name" value="EXPORTED PROTEIN-RELATED"/>
    <property type="match status" value="1"/>
</dbReference>
<sequence>MGESFMQWNLIASEKIKPKERSRLRIFAGTKYYRLKRRIEYLTDQKRYASSIEERTLPYLHKTHKTILRRELKDVDMWYQENKITNLQIAINKLNGVVVYPGETLSYWKLIGSTSKRKGYQKGMVLHYGSYKSGTGGGLCQLSNLIYWITLHTPLTVVERHRHSYDVFPDSKRTQPFGSGATCAYNYLDLQIRNDTDQPFQLCFELTETHLHGEWRSVLPPSMTYEVYQKDHRITHEHWGGYVRHNTIYRKVFNGQGKQIDDEYITENHALMMYHPLLTHSESEVQSTDE</sequence>
<evidence type="ECO:0000313" key="2">
    <source>
        <dbReference type="Proteomes" id="UP000094463"/>
    </source>
</evidence>
<dbReference type="STRING" id="632773.BBEV_2139"/>
<dbReference type="InterPro" id="IPR052913">
    <property type="entry name" value="Glycopeptide_resist_protein"/>
</dbReference>
<protein>
    <submittedName>
        <fullName evidence="1">Vancomycin B-type resistance protein VanW</fullName>
    </submittedName>
</protein>
<dbReference type="PATRIC" id="fig|632773.3.peg.2255"/>
<dbReference type="OrthoDB" id="9813301at2"/>
<proteinExistence type="predicted"/>
<dbReference type="PANTHER" id="PTHR35788:SF1">
    <property type="entry name" value="EXPORTED PROTEIN"/>
    <property type="match status" value="1"/>
</dbReference>
<dbReference type="KEGG" id="bbev:BBEV_2139"/>
<organism evidence="1 2">
    <name type="scientific">Salisediminibacterium beveridgei</name>
    <dbReference type="NCBI Taxonomy" id="632773"/>
    <lineage>
        <taxon>Bacteria</taxon>
        <taxon>Bacillati</taxon>
        <taxon>Bacillota</taxon>
        <taxon>Bacilli</taxon>
        <taxon>Bacillales</taxon>
        <taxon>Bacillaceae</taxon>
        <taxon>Salisediminibacterium</taxon>
    </lineage>
</organism>
<dbReference type="EMBL" id="CP012502">
    <property type="protein sequence ID" value="AOM83497.1"/>
    <property type="molecule type" value="Genomic_DNA"/>
</dbReference>
<dbReference type="Pfam" id="PF04294">
    <property type="entry name" value="VanW"/>
    <property type="match status" value="1"/>
</dbReference>
<evidence type="ECO:0000313" key="1">
    <source>
        <dbReference type="EMBL" id="AOM83497.1"/>
    </source>
</evidence>
<dbReference type="AlphaFoldDB" id="A0A1D7QWV4"/>